<dbReference type="Proteomes" id="UP000242715">
    <property type="component" value="Unassembled WGS sequence"/>
</dbReference>
<accession>A0A2Z6PNL8</accession>
<dbReference type="AlphaFoldDB" id="A0A2Z6PNL8"/>
<organism evidence="1 2">
    <name type="scientific">Trifolium subterraneum</name>
    <name type="common">Subterranean clover</name>
    <dbReference type="NCBI Taxonomy" id="3900"/>
    <lineage>
        <taxon>Eukaryota</taxon>
        <taxon>Viridiplantae</taxon>
        <taxon>Streptophyta</taxon>
        <taxon>Embryophyta</taxon>
        <taxon>Tracheophyta</taxon>
        <taxon>Spermatophyta</taxon>
        <taxon>Magnoliopsida</taxon>
        <taxon>eudicotyledons</taxon>
        <taxon>Gunneridae</taxon>
        <taxon>Pentapetalae</taxon>
        <taxon>rosids</taxon>
        <taxon>fabids</taxon>
        <taxon>Fabales</taxon>
        <taxon>Fabaceae</taxon>
        <taxon>Papilionoideae</taxon>
        <taxon>50 kb inversion clade</taxon>
        <taxon>NPAAA clade</taxon>
        <taxon>Hologalegina</taxon>
        <taxon>IRL clade</taxon>
        <taxon>Trifolieae</taxon>
        <taxon>Trifolium</taxon>
    </lineage>
</organism>
<sequence>MKQGTKASFREGQLSSRGKLIVAELAVKEYGTQSCRVGANEQENGKVGSQNPQAPVQNRYAVQLFTHLITGAKPHTAHQLDLPRAPYSLAAPSFTAPSTNWFALVAIVSGDDLAAERPLFQLTTLGFASELKKTASGALTFFGLPKISLLPVSVAEQWALCFLLAKTC</sequence>
<proteinExistence type="predicted"/>
<evidence type="ECO:0000313" key="1">
    <source>
        <dbReference type="EMBL" id="GAU47347.1"/>
    </source>
</evidence>
<evidence type="ECO:0000313" key="2">
    <source>
        <dbReference type="Proteomes" id="UP000242715"/>
    </source>
</evidence>
<dbReference type="EMBL" id="DF974304">
    <property type="protein sequence ID" value="GAU47347.1"/>
    <property type="molecule type" value="Genomic_DNA"/>
</dbReference>
<name>A0A2Z6PNL8_TRISU</name>
<gene>
    <name evidence="1" type="ORF">TSUD_302150</name>
</gene>
<protein>
    <submittedName>
        <fullName evidence="1">Uncharacterized protein</fullName>
    </submittedName>
</protein>
<keyword evidence="2" id="KW-1185">Reference proteome</keyword>
<reference evidence="2" key="1">
    <citation type="journal article" date="2017" name="Front. Plant Sci.">
        <title>Climate Clever Clovers: New Paradigm to Reduce the Environmental Footprint of Ruminants by Breeding Low Methanogenic Forages Utilizing Haplotype Variation.</title>
        <authorList>
            <person name="Kaur P."/>
            <person name="Appels R."/>
            <person name="Bayer P.E."/>
            <person name="Keeble-Gagnere G."/>
            <person name="Wang J."/>
            <person name="Hirakawa H."/>
            <person name="Shirasawa K."/>
            <person name="Vercoe P."/>
            <person name="Stefanova K."/>
            <person name="Durmic Z."/>
            <person name="Nichols P."/>
            <person name="Revell C."/>
            <person name="Isobe S.N."/>
            <person name="Edwards D."/>
            <person name="Erskine W."/>
        </authorList>
    </citation>
    <scope>NUCLEOTIDE SEQUENCE [LARGE SCALE GENOMIC DNA]</scope>
    <source>
        <strain evidence="2">cv. Daliak</strain>
    </source>
</reference>